<name>A0A183B9K2_9TREM</name>
<dbReference type="WBParaSite" id="ECPE_0001592701-mRNA-1">
    <property type="protein sequence ID" value="ECPE_0001592701-mRNA-1"/>
    <property type="gene ID" value="ECPE_0001592701"/>
</dbReference>
<accession>A0A183B9K2</accession>
<reference evidence="1" key="1">
    <citation type="submission" date="2016-06" db="UniProtKB">
        <authorList>
            <consortium name="WormBaseParasite"/>
        </authorList>
    </citation>
    <scope>IDENTIFICATION</scope>
</reference>
<proteinExistence type="predicted"/>
<sequence length="333" mass="37014">LSGVSCNPATSDCAKFKLRLCEVIRKEIHPLEYEQLFDCVVTLTAHETQSHLLNFDMDLTLETAVQDALKFQPSCRTFYWALHQAFVQLRNDLTVNIEITEVVSFQITGTLYRKGVEVNLGKLSAADKCAAETQLADLAFSGDLLSVLYRYATKDVMDFKFDGARTGRTSFTVTYPMEFFTKTKIDPNCDFKTALQFGFSHPVKTAGYYFGSDVTITTFKITIPMTFGDKLNATTCYAPGKPCSAYKGKLCDNAQKPFMCGLVPLSSEACLVELPTVLPSDGVTDKATIAMKLDTQASIYPINLQCSTFGAMYKYSLNYIFQQPPLTVKTYTG</sequence>
<evidence type="ECO:0000313" key="1">
    <source>
        <dbReference type="WBParaSite" id="ECPE_0001592701-mRNA-1"/>
    </source>
</evidence>
<protein>
    <submittedName>
        <fullName evidence="1">VWFD domain-containing protein</fullName>
    </submittedName>
</protein>
<dbReference type="AlphaFoldDB" id="A0A183B9K2"/>
<organism evidence="1">
    <name type="scientific">Echinostoma caproni</name>
    <dbReference type="NCBI Taxonomy" id="27848"/>
    <lineage>
        <taxon>Eukaryota</taxon>
        <taxon>Metazoa</taxon>
        <taxon>Spiralia</taxon>
        <taxon>Lophotrochozoa</taxon>
        <taxon>Platyhelminthes</taxon>
        <taxon>Trematoda</taxon>
        <taxon>Digenea</taxon>
        <taxon>Plagiorchiida</taxon>
        <taxon>Echinostomata</taxon>
        <taxon>Echinostomatoidea</taxon>
        <taxon>Echinostomatidae</taxon>
        <taxon>Echinostoma</taxon>
    </lineage>
</organism>